<keyword evidence="2" id="KW-1185">Reference proteome</keyword>
<reference evidence="1" key="1">
    <citation type="submission" date="2022-12" db="EMBL/GenBank/DDBJ databases">
        <title>Genome Sequence of Lasiodiplodia mahajangana.</title>
        <authorList>
            <person name="Buettner E."/>
        </authorList>
    </citation>
    <scope>NUCLEOTIDE SEQUENCE</scope>
    <source>
        <strain evidence="1">VT137</strain>
    </source>
</reference>
<organism evidence="1 2">
    <name type="scientific">Lasiodiplodia mahajangana</name>
    <dbReference type="NCBI Taxonomy" id="1108764"/>
    <lineage>
        <taxon>Eukaryota</taxon>
        <taxon>Fungi</taxon>
        <taxon>Dikarya</taxon>
        <taxon>Ascomycota</taxon>
        <taxon>Pezizomycotina</taxon>
        <taxon>Dothideomycetes</taxon>
        <taxon>Dothideomycetes incertae sedis</taxon>
        <taxon>Botryosphaeriales</taxon>
        <taxon>Botryosphaeriaceae</taxon>
        <taxon>Lasiodiplodia</taxon>
    </lineage>
</organism>
<evidence type="ECO:0000313" key="2">
    <source>
        <dbReference type="Proteomes" id="UP001153332"/>
    </source>
</evidence>
<name>A0ACC2JZ20_9PEZI</name>
<accession>A0ACC2JZ20</accession>
<comment type="caution">
    <text evidence="1">The sequence shown here is derived from an EMBL/GenBank/DDBJ whole genome shotgun (WGS) entry which is preliminary data.</text>
</comment>
<gene>
    <name evidence="1" type="ORF">O1611_g1056</name>
</gene>
<evidence type="ECO:0000313" key="1">
    <source>
        <dbReference type="EMBL" id="KAJ8132564.1"/>
    </source>
</evidence>
<proteinExistence type="predicted"/>
<dbReference type="Proteomes" id="UP001153332">
    <property type="component" value="Unassembled WGS sequence"/>
</dbReference>
<sequence length="141" mass="15050">MGALPSYGNRHYNYPAPVSSLGPMVLSNMGNPGGQMHLMGTATPLSAYHHAGHPLPHHGIRNHDLKRHKRIHLAVKPFPCEYCDKAFSRKDALKRHRLVKGCGNNGKTSPKSGNGGSPEDDSKRDPDGPSGSSGGIKAEPA</sequence>
<protein>
    <submittedName>
        <fullName evidence="1">Uncharacterized protein</fullName>
    </submittedName>
</protein>
<dbReference type="EMBL" id="JAPUUL010000111">
    <property type="protein sequence ID" value="KAJ8132564.1"/>
    <property type="molecule type" value="Genomic_DNA"/>
</dbReference>